<feature type="chain" id="PRO_5010252697" description="DUF1287 domain-containing protein" evidence="1">
    <location>
        <begin position="20"/>
        <end position="210"/>
    </location>
</feature>
<dbReference type="RefSeq" id="WP_074826149.1">
    <property type="nucleotide sequence ID" value="NZ_FNNA01000001.1"/>
</dbReference>
<dbReference type="Pfam" id="PF06940">
    <property type="entry name" value="DUF1287"/>
    <property type="match status" value="1"/>
</dbReference>
<sequence length="210" mass="22725">MIARLILAAAALGAAVALADPLPRPGLAPAVESSAAALVGAARRQIGVTTRYDPAYAALAFPGGDVARDRGVCTDVLIRALRDAAALDLQRAVHRDMTARFADYPQTWGLRRPDRNIDHRRVPNLIALFDHLGARVSDAPQPGDIVTVLLPGNLPHVMLVSDRTRPNGQPLVIHNIGRGTREEDALDRYPRTGHFRLTGPVLDRLRGLDR</sequence>
<accession>A0A1H2TJB7</accession>
<name>A0A1H2TJB7_9RHOB</name>
<dbReference type="Proteomes" id="UP000182944">
    <property type="component" value="Unassembled WGS sequence"/>
</dbReference>
<dbReference type="STRING" id="1545044.SAMN05444276_101975"/>
<proteinExistence type="predicted"/>
<reference evidence="3" key="1">
    <citation type="submission" date="2016-10" db="EMBL/GenBank/DDBJ databases">
        <authorList>
            <person name="Varghese N."/>
            <person name="Submissions S."/>
        </authorList>
    </citation>
    <scope>NUCLEOTIDE SEQUENCE [LARGE SCALE GENOMIC DNA]</scope>
    <source>
        <strain evidence="3">DSM 29303</strain>
    </source>
</reference>
<dbReference type="InterPro" id="IPR009706">
    <property type="entry name" value="DUF1287"/>
</dbReference>
<evidence type="ECO:0008006" key="4">
    <source>
        <dbReference type="Google" id="ProtNLM"/>
    </source>
</evidence>
<organism evidence="2 3">
    <name type="scientific">Paracoccus sanguinis</name>
    <dbReference type="NCBI Taxonomy" id="1545044"/>
    <lineage>
        <taxon>Bacteria</taxon>
        <taxon>Pseudomonadati</taxon>
        <taxon>Pseudomonadota</taxon>
        <taxon>Alphaproteobacteria</taxon>
        <taxon>Rhodobacterales</taxon>
        <taxon>Paracoccaceae</taxon>
        <taxon>Paracoccus</taxon>
    </lineage>
</organism>
<keyword evidence="3" id="KW-1185">Reference proteome</keyword>
<protein>
    <recommendedName>
        <fullName evidence="4">DUF1287 domain-containing protein</fullName>
    </recommendedName>
</protein>
<dbReference type="EMBL" id="FNNA01000001">
    <property type="protein sequence ID" value="SDW43962.1"/>
    <property type="molecule type" value="Genomic_DNA"/>
</dbReference>
<dbReference type="AlphaFoldDB" id="A0A1H2TJB7"/>
<evidence type="ECO:0000256" key="1">
    <source>
        <dbReference type="SAM" id="SignalP"/>
    </source>
</evidence>
<evidence type="ECO:0000313" key="2">
    <source>
        <dbReference type="EMBL" id="SDW43962.1"/>
    </source>
</evidence>
<gene>
    <name evidence="2" type="ORF">SAMN05444276_101975</name>
</gene>
<keyword evidence="1" id="KW-0732">Signal</keyword>
<feature type="signal peptide" evidence="1">
    <location>
        <begin position="1"/>
        <end position="19"/>
    </location>
</feature>
<dbReference type="PIRSF" id="PIRSF011444">
    <property type="entry name" value="DUF1287"/>
    <property type="match status" value="1"/>
</dbReference>
<evidence type="ECO:0000313" key="3">
    <source>
        <dbReference type="Proteomes" id="UP000182944"/>
    </source>
</evidence>